<accession>A0A1F8BBD2</accession>
<keyword evidence="1" id="KW-0472">Membrane</keyword>
<comment type="caution">
    <text evidence="2">The sequence shown here is derived from an EMBL/GenBank/DDBJ whole genome shotgun (WGS) entry which is preliminary data.</text>
</comment>
<keyword evidence="1" id="KW-1133">Transmembrane helix</keyword>
<evidence type="ECO:0000313" key="3">
    <source>
        <dbReference type="Proteomes" id="UP000177060"/>
    </source>
</evidence>
<dbReference type="Proteomes" id="UP000177060">
    <property type="component" value="Unassembled WGS sequence"/>
</dbReference>
<feature type="transmembrane region" description="Helical" evidence="1">
    <location>
        <begin position="210"/>
        <end position="230"/>
    </location>
</feature>
<feature type="transmembrane region" description="Helical" evidence="1">
    <location>
        <begin position="187"/>
        <end position="204"/>
    </location>
</feature>
<reference evidence="2 3" key="1">
    <citation type="journal article" date="2016" name="Nat. Commun.">
        <title>Thousands of microbial genomes shed light on interconnected biogeochemical processes in an aquifer system.</title>
        <authorList>
            <person name="Anantharaman K."/>
            <person name="Brown C.T."/>
            <person name="Hug L.A."/>
            <person name="Sharon I."/>
            <person name="Castelle C.J."/>
            <person name="Probst A.J."/>
            <person name="Thomas B.C."/>
            <person name="Singh A."/>
            <person name="Wilkins M.J."/>
            <person name="Karaoz U."/>
            <person name="Brodie E.L."/>
            <person name="Williams K.H."/>
            <person name="Hubbard S.S."/>
            <person name="Banfield J.F."/>
        </authorList>
    </citation>
    <scope>NUCLEOTIDE SEQUENCE [LARGE SCALE GENOMIC DNA]</scope>
</reference>
<evidence type="ECO:0000313" key="2">
    <source>
        <dbReference type="EMBL" id="OGM61341.1"/>
    </source>
</evidence>
<name>A0A1F8BBD2_9BACT</name>
<dbReference type="AlphaFoldDB" id="A0A1F8BBD2"/>
<feature type="transmembrane region" description="Helical" evidence="1">
    <location>
        <begin position="79"/>
        <end position="105"/>
    </location>
</feature>
<feature type="transmembrane region" description="Helical" evidence="1">
    <location>
        <begin position="34"/>
        <end position="59"/>
    </location>
</feature>
<evidence type="ECO:0000256" key="1">
    <source>
        <dbReference type="SAM" id="Phobius"/>
    </source>
</evidence>
<feature type="transmembrane region" description="Helical" evidence="1">
    <location>
        <begin position="237"/>
        <end position="256"/>
    </location>
</feature>
<evidence type="ECO:0008006" key="4">
    <source>
        <dbReference type="Google" id="ProtNLM"/>
    </source>
</evidence>
<organism evidence="2 3">
    <name type="scientific">Candidatus Woesebacteria bacterium RIFCSPLOWO2_01_FULL_39_14</name>
    <dbReference type="NCBI Taxonomy" id="1802518"/>
    <lineage>
        <taxon>Bacteria</taxon>
        <taxon>Candidatus Woeseibacteriota</taxon>
    </lineage>
</organism>
<keyword evidence="1" id="KW-0812">Transmembrane</keyword>
<protein>
    <recommendedName>
        <fullName evidence="4">Glycosyltransferase RgtA/B/C/D-like domain-containing protein</fullName>
    </recommendedName>
</protein>
<feature type="transmembrane region" description="Helical" evidence="1">
    <location>
        <begin position="157"/>
        <end position="178"/>
    </location>
</feature>
<feature type="transmembrane region" description="Helical" evidence="1">
    <location>
        <begin position="125"/>
        <end position="145"/>
    </location>
</feature>
<sequence length="293" mass="34386">MNLDTISHFFNLASLYLLIKYFQSKQQKFIYGGAFLLGLSLAVKLSVIFLVIFLPFLLVVLGDFRKRRIAEVTVSILKFYFFVALGFVLGNSIYFFINHFGVSFITYSIDLVSSQITMQKFEEGYLYSSTISWFTVPQILTLYRIDFGKNVESILAFQNPIMFMTTFVSIIWTAVALLSKKLENSKVWILVLFWFFLQYVPYLFNIHTTYYYYIITLLPIIILIFINLTNSLKYSNLIFRIAFAISLFIFILYYPLLIGLKVPKKYELTLFKYSLYNYPAKDSIFCQNCSPRK</sequence>
<dbReference type="EMBL" id="MGHE01000046">
    <property type="protein sequence ID" value="OGM61341.1"/>
    <property type="molecule type" value="Genomic_DNA"/>
</dbReference>
<proteinExistence type="predicted"/>
<gene>
    <name evidence="2" type="ORF">A3A52_05500</name>
</gene>